<dbReference type="PANTHER" id="PTHR44942:SF4">
    <property type="entry name" value="METHYLTRANSFERASE TYPE 11 DOMAIN-CONTAINING PROTEIN"/>
    <property type="match status" value="1"/>
</dbReference>
<dbReference type="Pfam" id="PF08241">
    <property type="entry name" value="Methyltransf_11"/>
    <property type="match status" value="1"/>
</dbReference>
<sequence>MKSLYENESLAKAYLKYRPVFPKEVAEVIINYMKYQLKDGNLSSTFDLSVDVGCGNGQGSSMFAPYFKNVVGVDASECQIKLAKEQNQFENVEYLVGRAEELPFQKMSVDLVTAAMSAHWFDLPSFFEEVSRVLKPGGCMAIFGYWIQSIARVGDVETKQMSTAFEQSVRLLRDLGSVSDLDEKFYKKMDLELVNGYRDLFKEIPFSLKERVDHITIANTTTLSGICGFISSIMGLGDLKTKQQKLNEIFGDVIQIDVEKFDVVQAVTKNMMKIWNSNDANEKFEIVFNVYILLASPAND</sequence>
<dbReference type="EMBL" id="CAWYQH010000068">
    <property type="protein sequence ID" value="CAK8680118.1"/>
    <property type="molecule type" value="Genomic_DNA"/>
</dbReference>
<proteinExistence type="inferred from homology"/>
<dbReference type="PANTHER" id="PTHR44942">
    <property type="entry name" value="METHYLTRANSF_11 DOMAIN-CONTAINING PROTEIN"/>
    <property type="match status" value="1"/>
</dbReference>
<keyword evidence="6" id="KW-1185">Reference proteome</keyword>
<dbReference type="Gene3D" id="3.40.50.150">
    <property type="entry name" value="Vaccinia Virus protein VP39"/>
    <property type="match status" value="1"/>
</dbReference>
<dbReference type="InterPro" id="IPR029063">
    <property type="entry name" value="SAM-dependent_MTases_sf"/>
</dbReference>
<dbReference type="SUPFAM" id="SSF53335">
    <property type="entry name" value="S-adenosyl-L-methionine-dependent methyltransferases"/>
    <property type="match status" value="1"/>
</dbReference>
<evidence type="ECO:0000313" key="5">
    <source>
        <dbReference type="EMBL" id="CAK8680118.1"/>
    </source>
</evidence>
<organism evidence="5 6">
    <name type="scientific">Clavelina lepadiformis</name>
    <name type="common">Light-bulb sea squirt</name>
    <name type="synonym">Ascidia lepadiformis</name>
    <dbReference type="NCBI Taxonomy" id="159417"/>
    <lineage>
        <taxon>Eukaryota</taxon>
        <taxon>Metazoa</taxon>
        <taxon>Chordata</taxon>
        <taxon>Tunicata</taxon>
        <taxon>Ascidiacea</taxon>
        <taxon>Aplousobranchia</taxon>
        <taxon>Clavelinidae</taxon>
        <taxon>Clavelina</taxon>
    </lineage>
</organism>
<accession>A0ABP0FQ62</accession>
<evidence type="ECO:0000256" key="1">
    <source>
        <dbReference type="ARBA" id="ARBA00008361"/>
    </source>
</evidence>
<feature type="domain" description="Methyltransferase type 11" evidence="4">
    <location>
        <begin position="50"/>
        <end position="141"/>
    </location>
</feature>
<dbReference type="InterPro" id="IPR013216">
    <property type="entry name" value="Methyltransf_11"/>
</dbReference>
<reference evidence="5 6" key="1">
    <citation type="submission" date="2024-02" db="EMBL/GenBank/DDBJ databases">
        <authorList>
            <person name="Daric V."/>
            <person name="Darras S."/>
        </authorList>
    </citation>
    <scope>NUCLEOTIDE SEQUENCE [LARGE SCALE GENOMIC DNA]</scope>
</reference>
<dbReference type="CDD" id="cd02440">
    <property type="entry name" value="AdoMet_MTases"/>
    <property type="match status" value="1"/>
</dbReference>
<evidence type="ECO:0000259" key="4">
    <source>
        <dbReference type="Pfam" id="PF08241"/>
    </source>
</evidence>
<name>A0ABP0FQ62_CLALP</name>
<dbReference type="InterPro" id="IPR051052">
    <property type="entry name" value="Diverse_substrate_MTase"/>
</dbReference>
<comment type="caution">
    <text evidence="5">The sequence shown here is derived from an EMBL/GenBank/DDBJ whole genome shotgun (WGS) entry which is preliminary data.</text>
</comment>
<evidence type="ECO:0000256" key="2">
    <source>
        <dbReference type="ARBA" id="ARBA00022603"/>
    </source>
</evidence>
<evidence type="ECO:0000313" key="6">
    <source>
        <dbReference type="Proteomes" id="UP001642483"/>
    </source>
</evidence>
<evidence type="ECO:0000256" key="3">
    <source>
        <dbReference type="ARBA" id="ARBA00022679"/>
    </source>
</evidence>
<keyword evidence="3" id="KW-0808">Transferase</keyword>
<gene>
    <name evidence="5" type="ORF">CVLEPA_LOCUS10404</name>
</gene>
<protein>
    <recommendedName>
        <fullName evidence="4">Methyltransferase type 11 domain-containing protein</fullName>
    </recommendedName>
</protein>
<keyword evidence="2" id="KW-0489">Methyltransferase</keyword>
<dbReference type="Proteomes" id="UP001642483">
    <property type="component" value="Unassembled WGS sequence"/>
</dbReference>
<comment type="similarity">
    <text evidence="1">Belongs to the methyltransferase superfamily.</text>
</comment>